<dbReference type="AlphaFoldDB" id="A0AAT9LBD1"/>
<dbReference type="NCBIfam" id="TIGR02175">
    <property type="entry name" value="PorC_KorC"/>
    <property type="match status" value="1"/>
</dbReference>
<dbReference type="GO" id="GO:0016625">
    <property type="term" value="F:oxidoreductase activity, acting on the aldehyde or oxo group of donors, iron-sulfur protein as acceptor"/>
    <property type="evidence" value="ECO:0007669"/>
    <property type="project" value="InterPro"/>
</dbReference>
<dbReference type="PANTHER" id="PTHR43366">
    <property type="entry name" value="PYRUVATE SYNTHASE SUBUNIT PORC"/>
    <property type="match status" value="1"/>
</dbReference>
<dbReference type="InterPro" id="IPR051626">
    <property type="entry name" value="Oxidoreductase_gamma_subunit"/>
</dbReference>
<dbReference type="Pfam" id="PF01558">
    <property type="entry name" value="POR"/>
    <property type="match status" value="1"/>
</dbReference>
<dbReference type="KEGG" id="fcz:IMF26_06940"/>
<dbReference type="PANTHER" id="PTHR43366:SF1">
    <property type="entry name" value="PYRUVATE SYNTHASE SUBUNIT PORC"/>
    <property type="match status" value="1"/>
</dbReference>
<dbReference type="InterPro" id="IPR019752">
    <property type="entry name" value="Pyrv/ketoisovalerate_OxRed_cat"/>
</dbReference>
<evidence type="ECO:0000256" key="1">
    <source>
        <dbReference type="ARBA" id="ARBA00023002"/>
    </source>
</evidence>
<dbReference type="InterPro" id="IPR011894">
    <property type="entry name" value="PorC_KorC"/>
</dbReference>
<evidence type="ECO:0000259" key="2">
    <source>
        <dbReference type="Pfam" id="PF01558"/>
    </source>
</evidence>
<evidence type="ECO:0000313" key="3">
    <source>
        <dbReference type="EMBL" id="QUL97828.1"/>
    </source>
</evidence>
<proteinExistence type="predicted"/>
<dbReference type="Gene3D" id="3.40.920.10">
    <property type="entry name" value="Pyruvate-ferredoxin oxidoreductase, PFOR, domain III"/>
    <property type="match status" value="1"/>
</dbReference>
<sequence>MSKLLEIRWHARGGQGAKTASTLLAESALSAGKFVQGFPEYGPERMGAPIRAFNRIGDEPITIHSNVEHPDVVMVLDPTLIGSVDVTEGLKDGGIVLVNTTLSPEEMKKRLGGHVRVATVDASGISQATIGRDIPNTPMMGALLKVVDILPIEDFIERMRKDLTKKFHGRQAIVEGNINAIRRAYEEVKVG</sequence>
<organism evidence="3">
    <name type="scientific">Candidatus Fermentithermobacillus carboniphilus</name>
    <dbReference type="NCBI Taxonomy" id="3085328"/>
    <lineage>
        <taxon>Bacteria</taxon>
        <taxon>Bacillati</taxon>
        <taxon>Bacillota</taxon>
        <taxon>Candidatus Fermentithermobacillia</taxon>
        <taxon>Candidatus Fermentithermobacillales</taxon>
        <taxon>Candidatus Fermentithermobacillaceae</taxon>
        <taxon>Candidatus Fermentithermobacillus</taxon>
    </lineage>
</organism>
<accession>A0AAT9LBD1</accession>
<gene>
    <name evidence="3" type="ORF">IMF26_06940</name>
</gene>
<dbReference type="EMBL" id="CP062796">
    <property type="protein sequence ID" value="QUL97828.1"/>
    <property type="molecule type" value="Genomic_DNA"/>
</dbReference>
<name>A0AAT9LBD1_9FIRM</name>
<keyword evidence="1" id="KW-0560">Oxidoreductase</keyword>
<dbReference type="SUPFAM" id="SSF53323">
    <property type="entry name" value="Pyruvate-ferredoxin oxidoreductase, PFOR, domain III"/>
    <property type="match status" value="1"/>
</dbReference>
<reference evidence="3" key="1">
    <citation type="submission" date="2020-10" db="EMBL/GenBank/DDBJ databases">
        <authorList>
            <person name="Kadnikov V."/>
            <person name="Beletsky A.V."/>
            <person name="Mardanov A.V."/>
            <person name="Karnachuk O.V."/>
            <person name="Ravin N.V."/>
        </authorList>
    </citation>
    <scope>NUCLEOTIDE SEQUENCE</scope>
    <source>
        <strain evidence="3">Bu02</strain>
    </source>
</reference>
<feature type="domain" description="Pyruvate/ketoisovalerate oxidoreductase catalytic" evidence="2">
    <location>
        <begin position="13"/>
        <end position="186"/>
    </location>
</feature>
<dbReference type="InterPro" id="IPR002869">
    <property type="entry name" value="Pyrv_flavodox_OxRed_cen"/>
</dbReference>
<reference evidence="3" key="2">
    <citation type="journal article" date="2023" name="Biology">
        <title>Prokaryotic Life Associated with Coal-Fire Gas Vents Revealed by Metagenomics.</title>
        <authorList>
            <person name="Kadnikov V.V."/>
            <person name="Mardanov A.V."/>
            <person name="Beletsky A.V."/>
            <person name="Karnachuk O.V."/>
            <person name="Ravin N.V."/>
        </authorList>
    </citation>
    <scope>NUCLEOTIDE SEQUENCE</scope>
    <source>
        <strain evidence="3">Bu02</strain>
    </source>
</reference>
<protein>
    <submittedName>
        <fullName evidence="3">2-oxoacid:acceptor oxidoreductase family protein</fullName>
    </submittedName>
</protein>